<sequence>MEPLVQGFAQIFALETMAYLTAGVGLGVVLGAIPGLTATMAIAIVIPFTFTMPPVASMLMLLGAYKGGIFGGSIAAILVAAPGTPASAATVQDGYALARKGQSEKALKVALVSSVIADLATDVLLILLAVQLARIALAFGAVEYMIVAILGLTVVAAVSGRSLWKGVASAILGAAVALIGLDPMSGVPRFSFGVIDFYGGIELVPMLIGLLTLSEILVQIESGHGAGIRALPKAATRDDRRITGKDARLIARPIALGAVIGGLVGIIPGLGPTLGAFLGYDAAWRTSRRKEEFGKGSLEGIAGAEAGNNAVSGANLIPLLGLGIPGDTMAAILVGAFLIHGLSPGPLIFKEAPDVVYGLFAGLIVANLVLFVVARAMLPAFSRVARTPTRFLMPVVLMLCIVGAYGLNQSMFDVWVMLVFGLIGYVMTKLGFPRAPLLIGFILAPLMEENLRRALRLSDGDFSVFVGSPLAIGLWIFVAVSVALVLRQRGALRAEEGEVATETGRAS</sequence>
<dbReference type="Pfam" id="PF01970">
    <property type="entry name" value="TctA"/>
    <property type="match status" value="1"/>
</dbReference>
<dbReference type="Proteomes" id="UP000249590">
    <property type="component" value="Unassembled WGS sequence"/>
</dbReference>
<keyword evidence="4" id="KW-1185">Reference proteome</keyword>
<evidence type="ECO:0000256" key="1">
    <source>
        <dbReference type="SAM" id="Phobius"/>
    </source>
</evidence>
<dbReference type="OrthoDB" id="9791872at2"/>
<feature type="transmembrane region" description="Helical" evidence="1">
    <location>
        <begin position="163"/>
        <end position="181"/>
    </location>
</feature>
<dbReference type="PANTHER" id="PTHR35342:SF5">
    <property type="entry name" value="TRICARBOXYLIC TRANSPORT PROTEIN"/>
    <property type="match status" value="1"/>
</dbReference>
<accession>A0A8B2NIS0</accession>
<comment type="caution">
    <text evidence="3">The sequence shown here is derived from an EMBL/GenBank/DDBJ whole genome shotgun (WGS) entry which is preliminary data.</text>
</comment>
<feature type="transmembrane region" description="Helical" evidence="1">
    <location>
        <begin position="414"/>
        <end position="444"/>
    </location>
</feature>
<feature type="transmembrane region" description="Helical" evidence="1">
    <location>
        <begin position="69"/>
        <end position="89"/>
    </location>
</feature>
<name>A0A8B2NIS0_9HYPH</name>
<feature type="transmembrane region" description="Helical" evidence="1">
    <location>
        <begin position="390"/>
        <end position="407"/>
    </location>
</feature>
<reference evidence="3 4" key="1">
    <citation type="submission" date="2018-05" db="EMBL/GenBank/DDBJ databases">
        <title>Acuticoccus sediminis sp. nov., isolated from deep-sea sediment of Indian Ocean.</title>
        <authorList>
            <person name="Liu X."/>
            <person name="Lai Q."/>
            <person name="Du Y."/>
            <person name="Sun F."/>
            <person name="Zhang X."/>
            <person name="Wang S."/>
            <person name="Shao Z."/>
        </authorList>
    </citation>
    <scope>NUCLEOTIDE SEQUENCE [LARGE SCALE GENOMIC DNA]</scope>
    <source>
        <strain evidence="3 4">PTG4-2</strain>
    </source>
</reference>
<keyword evidence="1" id="KW-0812">Transmembrane</keyword>
<feature type="transmembrane region" description="Helical" evidence="1">
    <location>
        <begin position="329"/>
        <end position="349"/>
    </location>
</feature>
<feature type="transmembrane region" description="Helical" evidence="1">
    <location>
        <begin position="12"/>
        <end position="33"/>
    </location>
</feature>
<feature type="transmembrane region" description="Helical" evidence="1">
    <location>
        <begin position="356"/>
        <end position="378"/>
    </location>
</feature>
<evidence type="ECO:0000313" key="4">
    <source>
        <dbReference type="Proteomes" id="UP000249590"/>
    </source>
</evidence>
<feature type="domain" description="DUF112" evidence="2">
    <location>
        <begin position="18"/>
        <end position="438"/>
    </location>
</feature>
<dbReference type="AlphaFoldDB" id="A0A8B2NIS0"/>
<feature type="transmembrane region" description="Helical" evidence="1">
    <location>
        <begin position="249"/>
        <end position="270"/>
    </location>
</feature>
<organism evidence="3 4">
    <name type="scientific">Acuticoccus sediminis</name>
    <dbReference type="NCBI Taxonomy" id="2184697"/>
    <lineage>
        <taxon>Bacteria</taxon>
        <taxon>Pseudomonadati</taxon>
        <taxon>Pseudomonadota</taxon>
        <taxon>Alphaproteobacteria</taxon>
        <taxon>Hyphomicrobiales</taxon>
        <taxon>Amorphaceae</taxon>
        <taxon>Acuticoccus</taxon>
    </lineage>
</organism>
<gene>
    <name evidence="3" type="ORF">DLJ53_29915</name>
</gene>
<feature type="transmembrane region" description="Helical" evidence="1">
    <location>
        <begin position="464"/>
        <end position="486"/>
    </location>
</feature>
<dbReference type="PANTHER" id="PTHR35342">
    <property type="entry name" value="TRICARBOXYLIC TRANSPORT PROTEIN"/>
    <property type="match status" value="1"/>
</dbReference>
<dbReference type="RefSeq" id="WP_111351988.1">
    <property type="nucleotide sequence ID" value="NZ_JAIWKD010000009.1"/>
</dbReference>
<evidence type="ECO:0000313" key="3">
    <source>
        <dbReference type="EMBL" id="RAH97411.1"/>
    </source>
</evidence>
<keyword evidence="1" id="KW-1133">Transmembrane helix</keyword>
<feature type="transmembrane region" description="Helical" evidence="1">
    <location>
        <begin position="137"/>
        <end position="157"/>
    </location>
</feature>
<evidence type="ECO:0000259" key="2">
    <source>
        <dbReference type="Pfam" id="PF01970"/>
    </source>
</evidence>
<dbReference type="InterPro" id="IPR002823">
    <property type="entry name" value="DUF112_TM"/>
</dbReference>
<proteinExistence type="predicted"/>
<protein>
    <submittedName>
        <fullName evidence="3">C4-dicarboxylate ABC transporter permease</fullName>
    </submittedName>
</protein>
<feature type="transmembrane region" description="Helical" evidence="1">
    <location>
        <begin position="39"/>
        <end position="62"/>
    </location>
</feature>
<keyword evidence="1" id="KW-0472">Membrane</keyword>
<dbReference type="EMBL" id="QHHQ01000009">
    <property type="protein sequence ID" value="RAH97411.1"/>
    <property type="molecule type" value="Genomic_DNA"/>
</dbReference>
<feature type="transmembrane region" description="Helical" evidence="1">
    <location>
        <begin position="109"/>
        <end position="130"/>
    </location>
</feature>